<name>A0A7H0GVT6_9BACT</name>
<dbReference type="PANTHER" id="PTHR46268">
    <property type="entry name" value="STRESS RESPONSE PROTEIN NHAX"/>
    <property type="match status" value="1"/>
</dbReference>
<comment type="similarity">
    <text evidence="1">Belongs to the universal stress protein A family.</text>
</comment>
<reference evidence="3 4" key="1">
    <citation type="submission" date="2020-08" db="EMBL/GenBank/DDBJ databases">
        <title>Genome sequence of Hymenobacter qilianensis JCM 19763T.</title>
        <authorList>
            <person name="Hyun D.-W."/>
            <person name="Bae J.-W."/>
        </authorList>
    </citation>
    <scope>NUCLEOTIDE SEQUENCE [LARGE SCALE GENOMIC DNA]</scope>
    <source>
        <strain evidence="3 4">JCM 19763</strain>
    </source>
</reference>
<dbReference type="RefSeq" id="WP_187732659.1">
    <property type="nucleotide sequence ID" value="NZ_BMFN01000002.1"/>
</dbReference>
<evidence type="ECO:0000313" key="3">
    <source>
        <dbReference type="EMBL" id="QNP52402.1"/>
    </source>
</evidence>
<dbReference type="Pfam" id="PF00582">
    <property type="entry name" value="Usp"/>
    <property type="match status" value="2"/>
</dbReference>
<dbReference type="CDD" id="cd00293">
    <property type="entry name" value="USP-like"/>
    <property type="match status" value="1"/>
</dbReference>
<evidence type="ECO:0000256" key="1">
    <source>
        <dbReference type="ARBA" id="ARBA00008791"/>
    </source>
</evidence>
<gene>
    <name evidence="3" type="ORF">H9L05_00990</name>
</gene>
<dbReference type="Proteomes" id="UP000516093">
    <property type="component" value="Chromosome"/>
</dbReference>
<dbReference type="AlphaFoldDB" id="A0A7H0GVT6"/>
<dbReference type="InterPro" id="IPR014729">
    <property type="entry name" value="Rossmann-like_a/b/a_fold"/>
</dbReference>
<organism evidence="3 4">
    <name type="scientific">Hymenobacter qilianensis</name>
    <dbReference type="NCBI Taxonomy" id="1385715"/>
    <lineage>
        <taxon>Bacteria</taxon>
        <taxon>Pseudomonadati</taxon>
        <taxon>Bacteroidota</taxon>
        <taxon>Cytophagia</taxon>
        <taxon>Cytophagales</taxon>
        <taxon>Hymenobacteraceae</taxon>
        <taxon>Hymenobacter</taxon>
    </lineage>
</organism>
<proteinExistence type="inferred from homology"/>
<sequence>MPAPLLLLTDFTPAADLALTYAAAIAAELQAPIVLLHVRRTSLLDPEALSGRIPHRSEGEIATELSSRTAGLTVPVTVDISNDLLEDAVAAAVAQHQPQLIVLGRPDYNKPDELIDTTSLNLLRHTPVPLLVVPITSPARPNLGRVTIGADNQPFSLSPQIVAFGQNLLSAFNAAINVAHVVEPEDDDNSSLACQQVENSGLTAGFQRVTMRGQRHLRPVEGILAAVEEDDAGLLILIARRHSILQRMFYQSVSARVVRHSQGPVLVLPAQP</sequence>
<dbReference type="InterPro" id="IPR006016">
    <property type="entry name" value="UspA"/>
</dbReference>
<dbReference type="EMBL" id="CP060784">
    <property type="protein sequence ID" value="QNP52402.1"/>
    <property type="molecule type" value="Genomic_DNA"/>
</dbReference>
<dbReference type="PANTHER" id="PTHR46268:SF27">
    <property type="entry name" value="UNIVERSAL STRESS PROTEIN RV2623"/>
    <property type="match status" value="1"/>
</dbReference>
<dbReference type="SUPFAM" id="SSF52402">
    <property type="entry name" value="Adenine nucleotide alpha hydrolases-like"/>
    <property type="match status" value="2"/>
</dbReference>
<protein>
    <submittedName>
        <fullName evidence="3">Universal stress protein</fullName>
    </submittedName>
</protein>
<dbReference type="Gene3D" id="3.40.50.620">
    <property type="entry name" value="HUPs"/>
    <property type="match status" value="2"/>
</dbReference>
<evidence type="ECO:0000259" key="2">
    <source>
        <dbReference type="Pfam" id="PF00582"/>
    </source>
</evidence>
<feature type="domain" description="UspA" evidence="2">
    <location>
        <begin position="146"/>
        <end position="269"/>
    </location>
</feature>
<feature type="domain" description="UspA" evidence="2">
    <location>
        <begin position="5"/>
        <end position="134"/>
    </location>
</feature>
<dbReference type="KEGG" id="hqi:H9L05_00990"/>
<accession>A0A7H0GVT6</accession>
<evidence type="ECO:0000313" key="4">
    <source>
        <dbReference type="Proteomes" id="UP000516093"/>
    </source>
</evidence>
<keyword evidence="4" id="KW-1185">Reference proteome</keyword>